<reference evidence="2" key="1">
    <citation type="submission" date="2022-11" db="UniProtKB">
        <authorList>
            <consortium name="WormBaseParasite"/>
        </authorList>
    </citation>
    <scope>IDENTIFICATION</scope>
</reference>
<sequence length="411" mass="48104">MSELDPRSDIPDLACSNGCLNPPVDEIPDSVEQTRRIFIANLFSKAKFNPKCQKVTKPQIEIVYYEPGTRIDLECKMCFKAHVYNGLPKQWRFLRQNVAESVEKLTAENRDWTILDDETDPRSDIPDLACSNGCLNPPVDEIPDSVEQTRRIFIANLFSKAKFNPKCQKVTKPQIEIVHYEPGTRIDLECKMCFKAHVYNGLPKQWRFFRQNVAESVEKLTAENRDWTILDDETVGHFQKTNNLKRPLMPPIEHGKSQKVFQPKTQFFQRDGKLMILHAHSDVYGYYQCFDEKSEKILNHVYFLIPNTPLYTITDWNANMGECQTDDKKYYRMDEFYNFHFLPTILPPQNLFCQKSDVEGDDCSNSIFNLENQPNMDYITDVYYSPHLDDEEIVKKKTNLMIRVSWTEWSS</sequence>
<accession>A0AC34R2F5</accession>
<proteinExistence type="predicted"/>
<name>A0AC34R2F5_9BILA</name>
<protein>
    <submittedName>
        <fullName evidence="2">Uncharacterized protein</fullName>
    </submittedName>
</protein>
<dbReference type="WBParaSite" id="JU765_v2.g2699.t1">
    <property type="protein sequence ID" value="JU765_v2.g2699.t1"/>
    <property type="gene ID" value="JU765_v2.g2699"/>
</dbReference>
<dbReference type="Proteomes" id="UP000887576">
    <property type="component" value="Unplaced"/>
</dbReference>
<organism evidence="1 2">
    <name type="scientific">Panagrolaimus sp. JU765</name>
    <dbReference type="NCBI Taxonomy" id="591449"/>
    <lineage>
        <taxon>Eukaryota</taxon>
        <taxon>Metazoa</taxon>
        <taxon>Ecdysozoa</taxon>
        <taxon>Nematoda</taxon>
        <taxon>Chromadorea</taxon>
        <taxon>Rhabditida</taxon>
        <taxon>Tylenchina</taxon>
        <taxon>Panagrolaimomorpha</taxon>
        <taxon>Panagrolaimoidea</taxon>
        <taxon>Panagrolaimidae</taxon>
        <taxon>Panagrolaimus</taxon>
    </lineage>
</organism>
<evidence type="ECO:0000313" key="2">
    <source>
        <dbReference type="WBParaSite" id="JU765_v2.g2699.t1"/>
    </source>
</evidence>
<evidence type="ECO:0000313" key="1">
    <source>
        <dbReference type="Proteomes" id="UP000887576"/>
    </source>
</evidence>